<dbReference type="GO" id="GO:0003677">
    <property type="term" value="F:DNA binding"/>
    <property type="evidence" value="ECO:0007669"/>
    <property type="project" value="UniProtKB-UniRule"/>
</dbReference>
<name>A0A0B1ZPP1_9SPHN</name>
<dbReference type="EMBL" id="JTDI01000003">
    <property type="protein sequence ID" value="KHK91264.1"/>
    <property type="molecule type" value="Genomic_DNA"/>
</dbReference>
<evidence type="ECO:0000256" key="4">
    <source>
        <dbReference type="ARBA" id="ARBA00023125"/>
    </source>
</evidence>
<dbReference type="Gene3D" id="3.10.50.30">
    <property type="entry name" value="Transcription elongation factor, GreA/GreB, C-terminal domain"/>
    <property type="match status" value="1"/>
</dbReference>
<proteinExistence type="inferred from homology"/>
<evidence type="ECO:0000259" key="11">
    <source>
        <dbReference type="Pfam" id="PF03449"/>
    </source>
</evidence>
<keyword evidence="13" id="KW-1185">Reference proteome</keyword>
<dbReference type="GO" id="GO:0032784">
    <property type="term" value="P:regulation of DNA-templated transcription elongation"/>
    <property type="evidence" value="ECO:0007669"/>
    <property type="project" value="UniProtKB-UniRule"/>
</dbReference>
<dbReference type="InterPro" id="IPR036953">
    <property type="entry name" value="GreA/GreB_C_sf"/>
</dbReference>
<keyword evidence="12" id="KW-0648">Protein biosynthesis</keyword>
<keyword evidence="4 8" id="KW-0238">DNA-binding</keyword>
<dbReference type="GO" id="GO:0070063">
    <property type="term" value="F:RNA polymerase binding"/>
    <property type="evidence" value="ECO:0007669"/>
    <property type="project" value="InterPro"/>
</dbReference>
<dbReference type="STRING" id="1348853.LK12_10265"/>
<dbReference type="SUPFAM" id="SSF46557">
    <property type="entry name" value="GreA transcript cleavage protein, N-terminal domain"/>
    <property type="match status" value="1"/>
</dbReference>
<comment type="similarity">
    <text evidence="1 8 9">Belongs to the GreA/GreB family.</text>
</comment>
<dbReference type="NCBIfam" id="TIGR01462">
    <property type="entry name" value="greA"/>
    <property type="match status" value="1"/>
</dbReference>
<dbReference type="FunFam" id="1.10.287.180:FF:000001">
    <property type="entry name" value="Transcription elongation factor GreA"/>
    <property type="match status" value="1"/>
</dbReference>
<evidence type="ECO:0000256" key="7">
    <source>
        <dbReference type="ARBA" id="ARBA00030776"/>
    </source>
</evidence>
<dbReference type="NCBIfam" id="NF001261">
    <property type="entry name" value="PRK00226.1-2"/>
    <property type="match status" value="1"/>
</dbReference>
<dbReference type="InterPro" id="IPR006359">
    <property type="entry name" value="Tscrpt_elong_fac_GreA"/>
</dbReference>
<evidence type="ECO:0000256" key="1">
    <source>
        <dbReference type="ARBA" id="ARBA00008213"/>
    </source>
</evidence>
<dbReference type="PANTHER" id="PTHR30437:SF4">
    <property type="entry name" value="TRANSCRIPTION ELONGATION FACTOR GREA"/>
    <property type="match status" value="1"/>
</dbReference>
<feature type="coiled-coil region" evidence="8">
    <location>
        <begin position="7"/>
        <end position="70"/>
    </location>
</feature>
<dbReference type="InterPro" id="IPR022691">
    <property type="entry name" value="Tscrpt_elong_fac_GreA/B_N"/>
</dbReference>
<dbReference type="GO" id="GO:0003746">
    <property type="term" value="F:translation elongation factor activity"/>
    <property type="evidence" value="ECO:0007669"/>
    <property type="project" value="UniProtKB-KW"/>
</dbReference>
<dbReference type="NCBIfam" id="NF001264">
    <property type="entry name" value="PRK00226.1-5"/>
    <property type="match status" value="1"/>
</dbReference>
<organism evidence="12 13">
    <name type="scientific">Novosphingobium malaysiense</name>
    <dbReference type="NCBI Taxonomy" id="1348853"/>
    <lineage>
        <taxon>Bacteria</taxon>
        <taxon>Pseudomonadati</taxon>
        <taxon>Pseudomonadota</taxon>
        <taxon>Alphaproteobacteria</taxon>
        <taxon>Sphingomonadales</taxon>
        <taxon>Sphingomonadaceae</taxon>
        <taxon>Novosphingobium</taxon>
    </lineage>
</organism>
<gene>
    <name evidence="8" type="primary">greA</name>
    <name evidence="12" type="ORF">LK12_10265</name>
</gene>
<dbReference type="Proteomes" id="UP000031057">
    <property type="component" value="Unassembled WGS sequence"/>
</dbReference>
<comment type="caution">
    <text evidence="12">The sequence shown here is derived from an EMBL/GenBank/DDBJ whole genome shotgun (WGS) entry which is preliminary data.</text>
</comment>
<evidence type="ECO:0000256" key="3">
    <source>
        <dbReference type="ARBA" id="ARBA00023015"/>
    </source>
</evidence>
<evidence type="ECO:0000313" key="12">
    <source>
        <dbReference type="EMBL" id="KHK91264.1"/>
    </source>
</evidence>
<dbReference type="InterPro" id="IPR023459">
    <property type="entry name" value="Tscrpt_elong_fac_GreA/B_fam"/>
</dbReference>
<dbReference type="InterPro" id="IPR001437">
    <property type="entry name" value="Tscrpt_elong_fac_GreA/B_C"/>
</dbReference>
<keyword evidence="3 8" id="KW-0805">Transcription regulation</keyword>
<keyword evidence="5 8" id="KW-0804">Transcription</keyword>
<reference evidence="12 13" key="1">
    <citation type="submission" date="2014-10" db="EMBL/GenBank/DDBJ databases">
        <title>Genome sequence of Novosphingobium malaysiense MUSC 273(T).</title>
        <authorList>
            <person name="Lee L.-H."/>
        </authorList>
    </citation>
    <scope>NUCLEOTIDE SEQUENCE [LARGE SCALE GENOMIC DNA]</scope>
    <source>
        <strain evidence="12 13">MUSC 273</strain>
    </source>
</reference>
<keyword evidence="8" id="KW-0175">Coiled coil</keyword>
<dbReference type="Gene3D" id="1.10.287.180">
    <property type="entry name" value="Transcription elongation factor, GreA/GreB, N-terminal domain"/>
    <property type="match status" value="1"/>
</dbReference>
<sequence>MASIEKLPMLAEGYERLTTELKALREERPRIVDAIEEARAHGDLSENAEYHAAKERQGQVEATIADLEDKVSRAQIIDPTSLSGDKVIFGATVTLLDDDDKPVRYQIVGPYEADAKAGRISYNSPLGKALIGRKVDDEIEVTVPSGDKFYLVQKIEFI</sequence>
<dbReference type="PANTHER" id="PTHR30437">
    <property type="entry name" value="TRANSCRIPTION ELONGATION FACTOR GREA"/>
    <property type="match status" value="1"/>
</dbReference>
<evidence type="ECO:0000256" key="5">
    <source>
        <dbReference type="ARBA" id="ARBA00023163"/>
    </source>
</evidence>
<evidence type="ECO:0000259" key="10">
    <source>
        <dbReference type="Pfam" id="PF01272"/>
    </source>
</evidence>
<dbReference type="Pfam" id="PF01272">
    <property type="entry name" value="GreA_GreB"/>
    <property type="match status" value="1"/>
</dbReference>
<protein>
    <recommendedName>
        <fullName evidence="2 8">Transcription elongation factor GreA</fullName>
    </recommendedName>
    <alternativeName>
        <fullName evidence="7 8">Transcript cleavage factor GreA</fullName>
    </alternativeName>
</protein>
<dbReference type="RefSeq" id="WP_039283107.1">
    <property type="nucleotide sequence ID" value="NZ_JTDI01000003.1"/>
</dbReference>
<evidence type="ECO:0000256" key="2">
    <source>
        <dbReference type="ARBA" id="ARBA00013729"/>
    </source>
</evidence>
<dbReference type="PIRSF" id="PIRSF006092">
    <property type="entry name" value="GreA_GreB"/>
    <property type="match status" value="1"/>
</dbReference>
<comment type="function">
    <text evidence="6 8 9">Necessary for efficient RNA polymerase transcription elongation past template-encoded arresting sites. The arresting sites in DNA have the property of trapping a certain fraction of elongating RNA polymerases that pass through, resulting in locked ternary complexes. Cleavage of the nascent transcript by cleavage factors such as GreA or GreB allows the resumption of elongation from the new 3'terminus. GreA releases sequences of 2 to 3 nucleotides.</text>
</comment>
<dbReference type="AlphaFoldDB" id="A0A0B1ZPP1"/>
<dbReference type="Pfam" id="PF03449">
    <property type="entry name" value="GreA_GreB_N"/>
    <property type="match status" value="1"/>
</dbReference>
<dbReference type="PROSITE" id="PS00829">
    <property type="entry name" value="GREAB_1"/>
    <property type="match status" value="1"/>
</dbReference>
<keyword evidence="12" id="KW-0251">Elongation factor</keyword>
<evidence type="ECO:0000256" key="9">
    <source>
        <dbReference type="RuleBase" id="RU000556"/>
    </source>
</evidence>
<evidence type="ECO:0000256" key="6">
    <source>
        <dbReference type="ARBA" id="ARBA00024916"/>
    </source>
</evidence>
<accession>A0A0B1ZPP1</accession>
<feature type="domain" description="Transcription elongation factor GreA/GreB N-terminal" evidence="11">
    <location>
        <begin position="8"/>
        <end position="76"/>
    </location>
</feature>
<evidence type="ECO:0000313" key="13">
    <source>
        <dbReference type="Proteomes" id="UP000031057"/>
    </source>
</evidence>
<dbReference type="InterPro" id="IPR028624">
    <property type="entry name" value="Tscrpt_elong_fac_GreA/B"/>
</dbReference>
<dbReference type="InterPro" id="IPR018151">
    <property type="entry name" value="TF_GreA/GreB_CS"/>
</dbReference>
<evidence type="ECO:0000256" key="8">
    <source>
        <dbReference type="HAMAP-Rule" id="MF_00105"/>
    </source>
</evidence>
<dbReference type="InterPro" id="IPR036805">
    <property type="entry name" value="Tscrpt_elong_fac_GreA/B_N_sf"/>
</dbReference>
<dbReference type="NCBIfam" id="NF001263">
    <property type="entry name" value="PRK00226.1-4"/>
    <property type="match status" value="1"/>
</dbReference>
<dbReference type="OrthoDB" id="9808774at2"/>
<dbReference type="HAMAP" id="MF_00105">
    <property type="entry name" value="GreA_GreB"/>
    <property type="match status" value="1"/>
</dbReference>
<dbReference type="SUPFAM" id="SSF54534">
    <property type="entry name" value="FKBP-like"/>
    <property type="match status" value="1"/>
</dbReference>
<dbReference type="PROSITE" id="PS00830">
    <property type="entry name" value="GREAB_2"/>
    <property type="match status" value="1"/>
</dbReference>
<dbReference type="GO" id="GO:0006354">
    <property type="term" value="P:DNA-templated transcription elongation"/>
    <property type="evidence" value="ECO:0007669"/>
    <property type="project" value="TreeGrafter"/>
</dbReference>
<feature type="domain" description="Transcription elongation factor GreA/GreB C-terminal" evidence="10">
    <location>
        <begin position="84"/>
        <end position="156"/>
    </location>
</feature>
<dbReference type="FunFam" id="3.10.50.30:FF:000001">
    <property type="entry name" value="Transcription elongation factor GreA"/>
    <property type="match status" value="1"/>
</dbReference>